<keyword evidence="1" id="KW-0732">Signal</keyword>
<dbReference type="SUPFAM" id="SSF63825">
    <property type="entry name" value="YWTD domain"/>
    <property type="match status" value="1"/>
</dbReference>
<accession>A0ABV9U5T7</accession>
<protein>
    <submittedName>
        <fullName evidence="2">TIGR03118 family protein</fullName>
    </submittedName>
</protein>
<evidence type="ECO:0000256" key="1">
    <source>
        <dbReference type="SAM" id="SignalP"/>
    </source>
</evidence>
<dbReference type="Proteomes" id="UP001595872">
    <property type="component" value="Unassembled WGS sequence"/>
</dbReference>
<reference evidence="3" key="1">
    <citation type="journal article" date="2019" name="Int. J. Syst. Evol. Microbiol.">
        <title>The Global Catalogue of Microorganisms (GCM) 10K type strain sequencing project: providing services to taxonomists for standard genome sequencing and annotation.</title>
        <authorList>
            <consortium name="The Broad Institute Genomics Platform"/>
            <consortium name="The Broad Institute Genome Sequencing Center for Infectious Disease"/>
            <person name="Wu L."/>
            <person name="Ma J."/>
        </authorList>
    </citation>
    <scope>NUCLEOTIDE SEQUENCE [LARGE SCALE GENOMIC DNA]</scope>
    <source>
        <strain evidence="3">KLKA75</strain>
    </source>
</reference>
<dbReference type="InterPro" id="IPR017549">
    <property type="entry name" value="APMV_L690"/>
</dbReference>
<feature type="chain" id="PRO_5046478056" evidence="1">
    <location>
        <begin position="31"/>
        <end position="360"/>
    </location>
</feature>
<keyword evidence="3" id="KW-1185">Reference proteome</keyword>
<sequence length="360" mass="36669">MSGNAKRLGIALAGIGTAALVAVAGLPAQAEQGQAGAHQGRAPAPTRFVERDLVADQPGRAKLTDPTLVNPWGVALGPDTPVWVGDNGADAATRYRDGAVKVPPNIAVEGGAPTGEVYNDTGSFTVHGAPARFILASEAGLITAWNPATGTRAVKVASGADAVYKGLALVHASDGPRLLAADFHNHRVDIFTGTFQRVSIPGAFTDPTLPPSYSPFDVATIGGLVYVAYAQKQANGDDEVDGPGLGFVDVYTPLGQKVRRLVSQGALNAPWAMVRAPQSFGTYAGDILIGNFGDGRINAYTPSGVPKGPLTTASGQPLTIGGLWGLARGNAVAGGPGNLWFAAGTDDEAHGTLGLITPAP</sequence>
<gene>
    <name evidence="2" type="ORF">ACFPCY_26815</name>
</gene>
<dbReference type="RefSeq" id="WP_378259601.1">
    <property type="nucleotide sequence ID" value="NZ_JBHSIT010000008.1"/>
</dbReference>
<organism evidence="2 3">
    <name type="scientific">Actinomadura gamaensis</name>
    <dbReference type="NCBI Taxonomy" id="1763541"/>
    <lineage>
        <taxon>Bacteria</taxon>
        <taxon>Bacillati</taxon>
        <taxon>Actinomycetota</taxon>
        <taxon>Actinomycetes</taxon>
        <taxon>Streptosporangiales</taxon>
        <taxon>Thermomonosporaceae</taxon>
        <taxon>Actinomadura</taxon>
    </lineage>
</organism>
<dbReference type="NCBIfam" id="TIGR03118">
    <property type="entry name" value="PEPCTERM_chp_1"/>
    <property type="match status" value="1"/>
</dbReference>
<evidence type="ECO:0000313" key="2">
    <source>
        <dbReference type="EMBL" id="MFC4910950.1"/>
    </source>
</evidence>
<proteinExistence type="predicted"/>
<comment type="caution">
    <text evidence="2">The sequence shown here is derived from an EMBL/GenBank/DDBJ whole genome shotgun (WGS) entry which is preliminary data.</text>
</comment>
<evidence type="ECO:0000313" key="3">
    <source>
        <dbReference type="Proteomes" id="UP001595872"/>
    </source>
</evidence>
<dbReference type="EMBL" id="JBHSIT010000008">
    <property type="protein sequence ID" value="MFC4910950.1"/>
    <property type="molecule type" value="Genomic_DNA"/>
</dbReference>
<feature type="signal peptide" evidence="1">
    <location>
        <begin position="1"/>
        <end position="30"/>
    </location>
</feature>
<name>A0ABV9U5T7_9ACTN</name>